<dbReference type="Pfam" id="PF04055">
    <property type="entry name" value="Radical_SAM"/>
    <property type="match status" value="1"/>
</dbReference>
<sequence>MGIIKESFDTNRQILGKILPLDTPFTVIVDASEVCNLKCNYCFRSDRNKDNWGYAKALNKMEWNTFVKIINQIKEFPQSVKQISLSCHGEPLTNSNLAKMVSHIKSEGIKSRVSIHTNATLLTETYARELAQSGIDRIVVSLQGLNSEAYERICGVKIDYNKFYNNLKLLYGYKGEKTQIYIKIANTALCEGEEQEFYDMFTPIADRVFIEQIVPIWKNVDSVGVNMDIQNKYGKKFKKQKCCPLIFHTVVVLPNGDVYPCTQLLSEEKLGNINDNSLLHYWQSDRRQELLKQQLELRSPQMCEDCSILNNSIYSEADMIDEYRFEILGRMKTK</sequence>
<dbReference type="NCBIfam" id="TIGR04085">
    <property type="entry name" value="rSAM_more_4Fe4S"/>
    <property type="match status" value="1"/>
</dbReference>
<evidence type="ECO:0000313" key="9">
    <source>
        <dbReference type="Proteomes" id="UP000184404"/>
    </source>
</evidence>
<dbReference type="Gene3D" id="3.20.20.70">
    <property type="entry name" value="Aldolase class I"/>
    <property type="match status" value="1"/>
</dbReference>
<evidence type="ECO:0000259" key="7">
    <source>
        <dbReference type="PROSITE" id="PS51918"/>
    </source>
</evidence>
<keyword evidence="3" id="KW-0949">S-adenosyl-L-methionine</keyword>
<evidence type="ECO:0000313" key="8">
    <source>
        <dbReference type="EMBL" id="SHE95398.1"/>
    </source>
</evidence>
<dbReference type="PANTHER" id="PTHR11228:SF35">
    <property type="entry name" value="MOLYBDENUM COFACTOR BIOSYNTHESIS PROTEIN A-RELATED"/>
    <property type="match status" value="1"/>
</dbReference>
<dbReference type="GO" id="GO:0051536">
    <property type="term" value="F:iron-sulfur cluster binding"/>
    <property type="evidence" value="ECO:0007669"/>
    <property type="project" value="UniProtKB-KW"/>
</dbReference>
<dbReference type="PANTHER" id="PTHR11228">
    <property type="entry name" value="RADICAL SAM DOMAIN PROTEIN"/>
    <property type="match status" value="1"/>
</dbReference>
<evidence type="ECO:0000256" key="4">
    <source>
        <dbReference type="ARBA" id="ARBA00022723"/>
    </source>
</evidence>
<evidence type="ECO:0000256" key="6">
    <source>
        <dbReference type="ARBA" id="ARBA00023014"/>
    </source>
</evidence>
<keyword evidence="5" id="KW-0408">Iron</keyword>
<dbReference type="InterPro" id="IPR034391">
    <property type="entry name" value="AdoMet-like_SPASM_containing"/>
</dbReference>
<dbReference type="InterPro" id="IPR050377">
    <property type="entry name" value="Radical_SAM_PqqE_MftC-like"/>
</dbReference>
<dbReference type="Proteomes" id="UP000184404">
    <property type="component" value="Unassembled WGS sequence"/>
</dbReference>
<dbReference type="PROSITE" id="PS51918">
    <property type="entry name" value="RADICAL_SAM"/>
    <property type="match status" value="1"/>
</dbReference>
<name>A0A1M4XPM6_9FIRM</name>
<dbReference type="AlphaFoldDB" id="A0A1M4XPM6"/>
<dbReference type="CDD" id="cd21109">
    <property type="entry name" value="SPASM"/>
    <property type="match status" value="1"/>
</dbReference>
<keyword evidence="2" id="KW-0004">4Fe-4S</keyword>
<dbReference type="EMBL" id="FQUG01000005">
    <property type="protein sequence ID" value="SHE95398.1"/>
    <property type="molecule type" value="Genomic_DNA"/>
</dbReference>
<protein>
    <submittedName>
        <fullName evidence="8">Radical SAM additional 4Fe4S-binding SPASM domain-containing protein</fullName>
    </submittedName>
</protein>
<proteinExistence type="predicted"/>
<evidence type="ECO:0000256" key="1">
    <source>
        <dbReference type="ARBA" id="ARBA00001966"/>
    </source>
</evidence>
<dbReference type="SFLD" id="SFLDS00029">
    <property type="entry name" value="Radical_SAM"/>
    <property type="match status" value="1"/>
</dbReference>
<organism evidence="8 9">
    <name type="scientific">Schwartzia succinivorans DSM 10502</name>
    <dbReference type="NCBI Taxonomy" id="1123243"/>
    <lineage>
        <taxon>Bacteria</taxon>
        <taxon>Bacillati</taxon>
        <taxon>Bacillota</taxon>
        <taxon>Negativicutes</taxon>
        <taxon>Selenomonadales</taxon>
        <taxon>Selenomonadaceae</taxon>
        <taxon>Schwartzia</taxon>
    </lineage>
</organism>
<reference evidence="8 9" key="1">
    <citation type="submission" date="2016-11" db="EMBL/GenBank/DDBJ databases">
        <authorList>
            <person name="Jaros S."/>
            <person name="Januszkiewicz K."/>
            <person name="Wedrychowicz H."/>
        </authorList>
    </citation>
    <scope>NUCLEOTIDE SEQUENCE [LARGE SCALE GENOMIC DNA]</scope>
    <source>
        <strain evidence="8 9">DSM 10502</strain>
    </source>
</reference>
<evidence type="ECO:0000256" key="2">
    <source>
        <dbReference type="ARBA" id="ARBA00022485"/>
    </source>
</evidence>
<dbReference type="SFLD" id="SFLDG01387">
    <property type="entry name" value="BtrN-like_SPASM_domain_contain"/>
    <property type="match status" value="1"/>
</dbReference>
<comment type="cofactor">
    <cofactor evidence="1">
        <name>[4Fe-4S] cluster</name>
        <dbReference type="ChEBI" id="CHEBI:49883"/>
    </cofactor>
</comment>
<dbReference type="CDD" id="cd01335">
    <property type="entry name" value="Radical_SAM"/>
    <property type="match status" value="1"/>
</dbReference>
<keyword evidence="9" id="KW-1185">Reference proteome</keyword>
<dbReference type="OrthoDB" id="9782387at2"/>
<keyword evidence="6" id="KW-0411">Iron-sulfur</keyword>
<dbReference type="InterPro" id="IPR058240">
    <property type="entry name" value="rSAM_sf"/>
</dbReference>
<dbReference type="GO" id="GO:0046872">
    <property type="term" value="F:metal ion binding"/>
    <property type="evidence" value="ECO:0007669"/>
    <property type="project" value="UniProtKB-KW"/>
</dbReference>
<evidence type="ECO:0000256" key="3">
    <source>
        <dbReference type="ARBA" id="ARBA00022691"/>
    </source>
</evidence>
<evidence type="ECO:0000256" key="5">
    <source>
        <dbReference type="ARBA" id="ARBA00023004"/>
    </source>
</evidence>
<dbReference type="STRING" id="1123243.SAMN02745190_01559"/>
<dbReference type="RefSeq" id="WP_072935649.1">
    <property type="nucleotide sequence ID" value="NZ_FQUG01000005.1"/>
</dbReference>
<dbReference type="Pfam" id="PF13186">
    <property type="entry name" value="SPASM"/>
    <property type="match status" value="1"/>
</dbReference>
<dbReference type="SFLD" id="SFLDG01067">
    <property type="entry name" value="SPASM/twitch_domain_containing"/>
    <property type="match status" value="1"/>
</dbReference>
<keyword evidence="4" id="KW-0479">Metal-binding</keyword>
<feature type="domain" description="Radical SAM core" evidence="7">
    <location>
        <begin position="21"/>
        <end position="236"/>
    </location>
</feature>
<dbReference type="InterPro" id="IPR023885">
    <property type="entry name" value="4Fe4S-binding_SPASM_dom"/>
</dbReference>
<dbReference type="InterPro" id="IPR013785">
    <property type="entry name" value="Aldolase_TIM"/>
</dbReference>
<accession>A0A1M4XPM6</accession>
<dbReference type="SUPFAM" id="SSF102114">
    <property type="entry name" value="Radical SAM enzymes"/>
    <property type="match status" value="1"/>
</dbReference>
<dbReference type="GO" id="GO:0003824">
    <property type="term" value="F:catalytic activity"/>
    <property type="evidence" value="ECO:0007669"/>
    <property type="project" value="InterPro"/>
</dbReference>
<dbReference type="InterPro" id="IPR007197">
    <property type="entry name" value="rSAM"/>
</dbReference>
<gene>
    <name evidence="8" type="ORF">SAMN02745190_01559</name>
</gene>